<dbReference type="GO" id="GO:0022857">
    <property type="term" value="F:transmembrane transporter activity"/>
    <property type="evidence" value="ECO:0007669"/>
    <property type="project" value="InterPro"/>
</dbReference>
<comment type="caution">
    <text evidence="9">The sequence shown here is derived from an EMBL/GenBank/DDBJ whole genome shotgun (WGS) entry which is preliminary data.</text>
</comment>
<feature type="transmembrane region" description="Helical" evidence="7">
    <location>
        <begin position="296"/>
        <end position="320"/>
    </location>
</feature>
<evidence type="ECO:0000256" key="4">
    <source>
        <dbReference type="ARBA" id="ARBA00022989"/>
    </source>
</evidence>
<feature type="transmembrane region" description="Helical" evidence="7">
    <location>
        <begin position="421"/>
        <end position="442"/>
    </location>
</feature>
<protein>
    <recommendedName>
        <fullName evidence="8">Major facilitator superfamily (MFS) profile domain-containing protein</fullName>
    </recommendedName>
</protein>
<evidence type="ECO:0000313" key="10">
    <source>
        <dbReference type="Proteomes" id="UP000812966"/>
    </source>
</evidence>
<dbReference type="PANTHER" id="PTHR43791">
    <property type="entry name" value="PERMEASE-RELATED"/>
    <property type="match status" value="1"/>
</dbReference>
<sequence length="548" mass="61320">MSTATNNGFEKGHSVMDEKRLALEQPSEVNESDAEYEQNVQILRAMSPEEYQAFEKKLLWKCDMKIVPWMTLLFTMSFLDRVNVGTAKLAGLVEDLGMTASQFNLISTGFFITYVLFEVPSNLILKKVGPSRWIPFIVIAWAIVQVCMGLVTNFGQLLALRLLLGLFECGLFPGISLYLTGWYRRKEVSKRISIFFAGAVLAGAFGGILGYGLSQMQGVGGKNGWSWIFIIEGLITFIVGVGSIWMVYDWPNEATFLTPLERACVLHRLAVDNGVQNEGTFSWRIVRRACLDWKTWGFMLLYISSACSIYSCSIFFPTIISYLGKWSRPQSLLLSTPPFAFALCTTMATAYLSDKWGKRAFFLLFWFTVSIIGYILLLAVPLSSPGVLYFAVFIVIGGIAPCIATTIVWAGNTFGNHYKRATSMGLTFSLGNSGGIVASQIYRTEHAPRFIPGHAVSLGFNVMGLICTTILFFGLRRQNRIRSERFGPITESLTTQPPSYASSEEEERGIRGDDIDSDEYKQRWGLEGMTREEIIELGDDHPSHRFLT</sequence>
<proteinExistence type="predicted"/>
<name>A0A8K0JPR8_9TREE</name>
<reference evidence="9" key="1">
    <citation type="submission" date="2020-04" db="EMBL/GenBank/DDBJ databases">
        <title>Analysis of mating type loci in Filobasidium floriforme.</title>
        <authorList>
            <person name="Nowrousian M."/>
        </authorList>
    </citation>
    <scope>NUCLEOTIDE SEQUENCE</scope>
    <source>
        <strain evidence="9">CBS 6242</strain>
    </source>
</reference>
<feature type="transmembrane region" description="Helical" evidence="7">
    <location>
        <begin position="103"/>
        <end position="121"/>
    </location>
</feature>
<evidence type="ECO:0000259" key="8">
    <source>
        <dbReference type="PROSITE" id="PS50850"/>
    </source>
</evidence>
<dbReference type="InterPro" id="IPR036259">
    <property type="entry name" value="MFS_trans_sf"/>
</dbReference>
<feature type="transmembrane region" description="Helical" evidence="7">
    <location>
        <begin position="454"/>
        <end position="475"/>
    </location>
</feature>
<keyword evidence="10" id="KW-1185">Reference proteome</keyword>
<feature type="region of interest" description="Disordered" evidence="6">
    <location>
        <begin position="487"/>
        <end position="516"/>
    </location>
</feature>
<evidence type="ECO:0000256" key="5">
    <source>
        <dbReference type="ARBA" id="ARBA00023136"/>
    </source>
</evidence>
<feature type="transmembrane region" description="Helical" evidence="7">
    <location>
        <begin position="360"/>
        <end position="380"/>
    </location>
</feature>
<feature type="transmembrane region" description="Helical" evidence="7">
    <location>
        <begin position="66"/>
        <end position="83"/>
    </location>
</feature>
<dbReference type="EMBL" id="JABELV010000032">
    <property type="protein sequence ID" value="KAG7562438.1"/>
    <property type="molecule type" value="Genomic_DNA"/>
</dbReference>
<evidence type="ECO:0000256" key="3">
    <source>
        <dbReference type="ARBA" id="ARBA00022692"/>
    </source>
</evidence>
<evidence type="ECO:0000256" key="2">
    <source>
        <dbReference type="ARBA" id="ARBA00022448"/>
    </source>
</evidence>
<feature type="transmembrane region" description="Helical" evidence="7">
    <location>
        <begin position="332"/>
        <end position="353"/>
    </location>
</feature>
<dbReference type="Gene3D" id="1.20.1250.20">
    <property type="entry name" value="MFS general substrate transporter like domains"/>
    <property type="match status" value="2"/>
</dbReference>
<evidence type="ECO:0000313" key="9">
    <source>
        <dbReference type="EMBL" id="KAG7562438.1"/>
    </source>
</evidence>
<dbReference type="FunFam" id="1.20.1250.20:FF:000013">
    <property type="entry name" value="MFS general substrate transporter"/>
    <property type="match status" value="1"/>
</dbReference>
<dbReference type="GO" id="GO:0016020">
    <property type="term" value="C:membrane"/>
    <property type="evidence" value="ECO:0007669"/>
    <property type="project" value="UniProtKB-SubCell"/>
</dbReference>
<dbReference type="InterPro" id="IPR011701">
    <property type="entry name" value="MFS"/>
</dbReference>
<dbReference type="PANTHER" id="PTHR43791:SF19">
    <property type="entry name" value="TRANSPORTER, PUTATIVE (AFU_ORTHOLOGUE AFUA_1G01812)-RELATED"/>
    <property type="match status" value="1"/>
</dbReference>
<feature type="domain" description="Major facilitator superfamily (MFS) profile" evidence="8">
    <location>
        <begin position="66"/>
        <end position="479"/>
    </location>
</feature>
<feature type="transmembrane region" description="Helical" evidence="7">
    <location>
        <begin position="133"/>
        <end position="152"/>
    </location>
</feature>
<dbReference type="PROSITE" id="PS50850">
    <property type="entry name" value="MFS"/>
    <property type="match status" value="1"/>
</dbReference>
<keyword evidence="3 7" id="KW-0812">Transmembrane</keyword>
<keyword evidence="4 7" id="KW-1133">Transmembrane helix</keyword>
<gene>
    <name evidence="9" type="ORF">FFLO_02112</name>
</gene>
<feature type="compositionally biased region" description="Polar residues" evidence="6">
    <location>
        <begin position="491"/>
        <end position="502"/>
    </location>
</feature>
<organism evidence="9 10">
    <name type="scientific">Filobasidium floriforme</name>
    <dbReference type="NCBI Taxonomy" id="5210"/>
    <lineage>
        <taxon>Eukaryota</taxon>
        <taxon>Fungi</taxon>
        <taxon>Dikarya</taxon>
        <taxon>Basidiomycota</taxon>
        <taxon>Agaricomycotina</taxon>
        <taxon>Tremellomycetes</taxon>
        <taxon>Filobasidiales</taxon>
        <taxon>Filobasidiaceae</taxon>
        <taxon>Filobasidium</taxon>
    </lineage>
</organism>
<feature type="transmembrane region" description="Helical" evidence="7">
    <location>
        <begin position="386"/>
        <end position="409"/>
    </location>
</feature>
<dbReference type="Pfam" id="PF07690">
    <property type="entry name" value="MFS_1"/>
    <property type="match status" value="1"/>
</dbReference>
<accession>A0A8K0JPR8</accession>
<dbReference type="AlphaFoldDB" id="A0A8K0JPR8"/>
<feature type="transmembrane region" description="Helical" evidence="7">
    <location>
        <begin position="158"/>
        <end position="180"/>
    </location>
</feature>
<dbReference type="SUPFAM" id="SSF103473">
    <property type="entry name" value="MFS general substrate transporter"/>
    <property type="match status" value="1"/>
</dbReference>
<dbReference type="Proteomes" id="UP000812966">
    <property type="component" value="Unassembled WGS sequence"/>
</dbReference>
<feature type="transmembrane region" description="Helical" evidence="7">
    <location>
        <begin position="192"/>
        <end position="213"/>
    </location>
</feature>
<feature type="transmembrane region" description="Helical" evidence="7">
    <location>
        <begin position="225"/>
        <end position="248"/>
    </location>
</feature>
<dbReference type="InterPro" id="IPR020846">
    <property type="entry name" value="MFS_dom"/>
</dbReference>
<evidence type="ECO:0000256" key="1">
    <source>
        <dbReference type="ARBA" id="ARBA00004141"/>
    </source>
</evidence>
<keyword evidence="2" id="KW-0813">Transport</keyword>
<keyword evidence="5 7" id="KW-0472">Membrane</keyword>
<evidence type="ECO:0000256" key="6">
    <source>
        <dbReference type="SAM" id="MobiDB-lite"/>
    </source>
</evidence>
<comment type="subcellular location">
    <subcellularLocation>
        <location evidence="1">Membrane</location>
        <topology evidence="1">Multi-pass membrane protein</topology>
    </subcellularLocation>
</comment>
<evidence type="ECO:0000256" key="7">
    <source>
        <dbReference type="SAM" id="Phobius"/>
    </source>
</evidence>
<dbReference type="FunFam" id="1.20.1250.20:FF:000034">
    <property type="entry name" value="MFS general substrate transporter"/>
    <property type="match status" value="1"/>
</dbReference>